<reference evidence="3" key="1">
    <citation type="submission" date="2018-09" db="EMBL/GenBank/DDBJ databases">
        <title>Chryseolinea sp. KIS68-18 isolated from soil.</title>
        <authorList>
            <person name="Weon H.-Y."/>
            <person name="Kwon S.-W."/>
            <person name="Lee S.A."/>
        </authorList>
    </citation>
    <scope>NUCLEOTIDE SEQUENCE [LARGE SCALE GENOMIC DNA]</scope>
    <source>
        <strain evidence="3">KIS68-18</strain>
    </source>
</reference>
<dbReference type="AlphaFoldDB" id="A0A385SUX0"/>
<gene>
    <name evidence="2" type="ORF">D4L85_25700</name>
</gene>
<dbReference type="SMART" id="SM00507">
    <property type="entry name" value="HNHc"/>
    <property type="match status" value="1"/>
</dbReference>
<keyword evidence="2" id="KW-0540">Nuclease</keyword>
<name>A0A385SUX0_9BACT</name>
<dbReference type="Proteomes" id="UP000266183">
    <property type="component" value="Chromosome"/>
</dbReference>
<dbReference type="Gene3D" id="1.10.30.50">
    <property type="match status" value="1"/>
</dbReference>
<feature type="domain" description="HNH nuclease" evidence="1">
    <location>
        <begin position="48"/>
        <end position="113"/>
    </location>
</feature>
<protein>
    <submittedName>
        <fullName evidence="2">HNH endonuclease</fullName>
    </submittedName>
</protein>
<dbReference type="InterPro" id="IPR003615">
    <property type="entry name" value="HNH_nuc"/>
</dbReference>
<dbReference type="CDD" id="cd00085">
    <property type="entry name" value="HNHc"/>
    <property type="match status" value="1"/>
</dbReference>
<dbReference type="EMBL" id="CP032382">
    <property type="protein sequence ID" value="AYB33765.1"/>
    <property type="molecule type" value="Genomic_DNA"/>
</dbReference>
<dbReference type="RefSeq" id="WP_119756994.1">
    <property type="nucleotide sequence ID" value="NZ_CP032382.1"/>
</dbReference>
<organism evidence="2 3">
    <name type="scientific">Chryseolinea soli</name>
    <dbReference type="NCBI Taxonomy" id="2321403"/>
    <lineage>
        <taxon>Bacteria</taxon>
        <taxon>Pseudomonadati</taxon>
        <taxon>Bacteroidota</taxon>
        <taxon>Cytophagia</taxon>
        <taxon>Cytophagales</taxon>
        <taxon>Fulvivirgaceae</taxon>
        <taxon>Chryseolinea</taxon>
    </lineage>
</organism>
<evidence type="ECO:0000259" key="1">
    <source>
        <dbReference type="SMART" id="SM00507"/>
    </source>
</evidence>
<keyword evidence="2" id="KW-0255">Endonuclease</keyword>
<proteinExistence type="predicted"/>
<evidence type="ECO:0000313" key="2">
    <source>
        <dbReference type="EMBL" id="AYB33765.1"/>
    </source>
</evidence>
<evidence type="ECO:0000313" key="3">
    <source>
        <dbReference type="Proteomes" id="UP000266183"/>
    </source>
</evidence>
<keyword evidence="2" id="KW-0378">Hydrolase</keyword>
<sequence>MIHIKKPKAPEWLVDPNGKWCEETKKAIAHYKSGATEAYDFQMYNDVNLKNELKKIFVKCAYCETSYGAVYDGDVEHFRPKGRVNEKKPQTPGYYWLANDWDNLLLACQHCNQRRQHILYGTTKLEGYGKLDQFPLQDEAKRAGDIPDIPKEEAARLLLNPCIDLPEDHLEYEPTEGVVRAKTAMGEASIKVYALQRPLLVQERKKMLILLFEQIWRVKEALVKSQNDNSETQKEIFLREFKNLINYGSATSLYSGMCRFFIRQFLKENDLGTI</sequence>
<dbReference type="KEGG" id="chk:D4L85_25700"/>
<dbReference type="GO" id="GO:0004519">
    <property type="term" value="F:endonuclease activity"/>
    <property type="evidence" value="ECO:0007669"/>
    <property type="project" value="UniProtKB-KW"/>
</dbReference>
<keyword evidence="3" id="KW-1185">Reference proteome</keyword>
<accession>A0A385SUX0</accession>
<dbReference type="OrthoDB" id="5918473at2"/>